<evidence type="ECO:0000259" key="1">
    <source>
        <dbReference type="Pfam" id="PF00534"/>
    </source>
</evidence>
<dbReference type="SUPFAM" id="SSF53756">
    <property type="entry name" value="UDP-Glycosyltransferase/glycogen phosphorylase"/>
    <property type="match status" value="1"/>
</dbReference>
<keyword evidence="3" id="KW-0808">Transferase</keyword>
<evidence type="ECO:0000259" key="2">
    <source>
        <dbReference type="Pfam" id="PF13579"/>
    </source>
</evidence>
<dbReference type="AlphaFoldDB" id="A0A841GV10"/>
<proteinExistence type="predicted"/>
<dbReference type="Pfam" id="PF00534">
    <property type="entry name" value="Glycos_transf_1"/>
    <property type="match status" value="1"/>
</dbReference>
<feature type="domain" description="Glycosyl transferase family 1" evidence="1">
    <location>
        <begin position="174"/>
        <end position="336"/>
    </location>
</feature>
<dbReference type="EMBL" id="JACHIA010000001">
    <property type="protein sequence ID" value="MBB6068465.1"/>
    <property type="molecule type" value="Genomic_DNA"/>
</dbReference>
<dbReference type="Proteomes" id="UP000582837">
    <property type="component" value="Unassembled WGS sequence"/>
</dbReference>
<keyword evidence="4" id="KW-1185">Reference proteome</keyword>
<evidence type="ECO:0000313" key="4">
    <source>
        <dbReference type="Proteomes" id="UP000582837"/>
    </source>
</evidence>
<dbReference type="CDD" id="cd03811">
    <property type="entry name" value="GT4_GT28_WabH-like"/>
    <property type="match status" value="1"/>
</dbReference>
<protein>
    <submittedName>
        <fullName evidence="3">Glycosyltransferase involved in cell wall biosynthesis</fullName>
    </submittedName>
</protein>
<dbReference type="InterPro" id="IPR028098">
    <property type="entry name" value="Glyco_trans_4-like_N"/>
</dbReference>
<comment type="caution">
    <text evidence="3">The sequence shown here is derived from an EMBL/GenBank/DDBJ whole genome shotgun (WGS) entry which is preliminary data.</text>
</comment>
<dbReference type="Gene3D" id="3.40.50.2000">
    <property type="entry name" value="Glycogen Phosphorylase B"/>
    <property type="match status" value="2"/>
</dbReference>
<sequence>MFVVAHNGARVFGGAERGVARILEGLQRRGHRVLMICTDDGVAGQVQALGVPSRVVPLGGDVAIHHAFGLARVLRALRPDVLMIGTFKKVAWAALAGRMARVPRIVLRIGLETDLPRNLKYRIAVPWVHTVVLKADDVRPRWRAALPGFADERLVTIHGAVEPPVRRHTLGAVRAELGLSADTVVIGAVARLARQKRFDRLVRALAALPSDVHCIIAGEGTLRAEIEAEATALGVRNRLHLIGHRGDVGDVLSALDVFVVTSDKEMLSFAMLEALAAGVPVVSTPVSGAREALEPFADGTAPGVVTGWEDAEIASALASVVADSDRRARMAEAAARRARERFGFERMLDEWESVLAASGRAG</sequence>
<accession>A0A841GV10</accession>
<feature type="domain" description="Glycosyltransferase subfamily 4-like N-terminal" evidence="2">
    <location>
        <begin position="13"/>
        <end position="137"/>
    </location>
</feature>
<dbReference type="Pfam" id="PF13579">
    <property type="entry name" value="Glyco_trans_4_4"/>
    <property type="match status" value="1"/>
</dbReference>
<dbReference type="RefSeq" id="WP_170030571.1">
    <property type="nucleotide sequence ID" value="NZ_JABDTL010000001.1"/>
</dbReference>
<name>A0A841GV10_9BACT</name>
<dbReference type="PANTHER" id="PTHR12526">
    <property type="entry name" value="GLYCOSYLTRANSFERASE"/>
    <property type="match status" value="1"/>
</dbReference>
<dbReference type="GO" id="GO:0016757">
    <property type="term" value="F:glycosyltransferase activity"/>
    <property type="evidence" value="ECO:0007669"/>
    <property type="project" value="InterPro"/>
</dbReference>
<reference evidence="3 4" key="1">
    <citation type="submission" date="2020-08" db="EMBL/GenBank/DDBJ databases">
        <title>Genomic Encyclopedia of Type Strains, Phase IV (KMG-IV): sequencing the most valuable type-strain genomes for metagenomic binning, comparative biology and taxonomic classification.</title>
        <authorList>
            <person name="Goeker M."/>
        </authorList>
    </citation>
    <scope>NUCLEOTIDE SEQUENCE [LARGE SCALE GENOMIC DNA]</scope>
    <source>
        <strain evidence="3 4">DSM 29007</strain>
    </source>
</reference>
<dbReference type="PANTHER" id="PTHR12526:SF636">
    <property type="entry name" value="BLL3647 PROTEIN"/>
    <property type="match status" value="1"/>
</dbReference>
<dbReference type="InterPro" id="IPR001296">
    <property type="entry name" value="Glyco_trans_1"/>
</dbReference>
<gene>
    <name evidence="3" type="ORF">HNQ61_000076</name>
</gene>
<organism evidence="3 4">
    <name type="scientific">Longimicrobium terrae</name>
    <dbReference type="NCBI Taxonomy" id="1639882"/>
    <lineage>
        <taxon>Bacteria</taxon>
        <taxon>Pseudomonadati</taxon>
        <taxon>Gemmatimonadota</taxon>
        <taxon>Longimicrobiia</taxon>
        <taxon>Longimicrobiales</taxon>
        <taxon>Longimicrobiaceae</taxon>
        <taxon>Longimicrobium</taxon>
    </lineage>
</organism>
<evidence type="ECO:0000313" key="3">
    <source>
        <dbReference type="EMBL" id="MBB6068465.1"/>
    </source>
</evidence>